<dbReference type="InterPro" id="IPR002035">
    <property type="entry name" value="VWF_A"/>
</dbReference>
<dbReference type="Pfam" id="PF13519">
    <property type="entry name" value="VWA_2"/>
    <property type="match status" value="1"/>
</dbReference>
<dbReference type="PANTHER" id="PTHR10579">
    <property type="entry name" value="CALCIUM-ACTIVATED CHLORIDE CHANNEL REGULATOR"/>
    <property type="match status" value="1"/>
</dbReference>
<evidence type="ECO:0000313" key="4">
    <source>
        <dbReference type="Proteomes" id="UP001046870"/>
    </source>
</evidence>
<dbReference type="EMBL" id="JAFDVH010000002">
    <property type="protein sequence ID" value="KAG7487742.1"/>
    <property type="molecule type" value="Genomic_DNA"/>
</dbReference>
<dbReference type="InterPro" id="IPR051266">
    <property type="entry name" value="CLCR"/>
</dbReference>
<keyword evidence="1" id="KW-0472">Membrane</keyword>
<dbReference type="OrthoDB" id="687730at2759"/>
<dbReference type="PANTHER" id="PTHR10579:SF172">
    <property type="entry name" value="CALCIUM-ACTIVATED CHLORIDE CHANNEL REGULATOR 4 PRECURSOR-RELATED"/>
    <property type="match status" value="1"/>
</dbReference>
<keyword evidence="1" id="KW-0812">Transmembrane</keyword>
<dbReference type="SUPFAM" id="SSF53300">
    <property type="entry name" value="vWA-like"/>
    <property type="match status" value="1"/>
</dbReference>
<comment type="caution">
    <text evidence="3">The sequence shown here is derived from an EMBL/GenBank/DDBJ whole genome shotgun (WGS) entry which is preliminary data.</text>
</comment>
<dbReference type="NCBIfam" id="NF041940">
    <property type="entry name" value="choice_anch_X"/>
    <property type="match status" value="1"/>
</dbReference>
<dbReference type="Gene3D" id="3.40.50.410">
    <property type="entry name" value="von Willebrand factor, type A domain"/>
    <property type="match status" value="1"/>
</dbReference>
<keyword evidence="1" id="KW-1133">Transmembrane helix</keyword>
<feature type="domain" description="VWFA" evidence="2">
    <location>
        <begin position="20"/>
        <end position="187"/>
    </location>
</feature>
<dbReference type="AlphaFoldDB" id="A0A9D3QE81"/>
<proteinExistence type="predicted"/>
<dbReference type="CDD" id="cd00198">
    <property type="entry name" value="vWFA"/>
    <property type="match status" value="1"/>
</dbReference>
<reference evidence="3" key="1">
    <citation type="submission" date="2021-01" db="EMBL/GenBank/DDBJ databases">
        <authorList>
            <person name="Zahm M."/>
            <person name="Roques C."/>
            <person name="Cabau C."/>
            <person name="Klopp C."/>
            <person name="Donnadieu C."/>
            <person name="Jouanno E."/>
            <person name="Lampietro C."/>
            <person name="Louis A."/>
            <person name="Herpin A."/>
            <person name="Echchiki A."/>
            <person name="Berthelot C."/>
            <person name="Parey E."/>
            <person name="Roest-Crollius H."/>
            <person name="Braasch I."/>
            <person name="Postlethwait J."/>
            <person name="Bobe J."/>
            <person name="Montfort J."/>
            <person name="Bouchez O."/>
            <person name="Begum T."/>
            <person name="Mejri S."/>
            <person name="Adams A."/>
            <person name="Chen W.-J."/>
            <person name="Guiguen Y."/>
        </authorList>
    </citation>
    <scope>NUCLEOTIDE SEQUENCE</scope>
    <source>
        <strain evidence="3">YG-15Mar2019-1</strain>
        <tissue evidence="3">Brain</tissue>
    </source>
</reference>
<dbReference type="InterPro" id="IPR036465">
    <property type="entry name" value="vWFA_dom_sf"/>
</dbReference>
<dbReference type="Proteomes" id="UP001046870">
    <property type="component" value="Chromosome 2"/>
</dbReference>
<evidence type="ECO:0000256" key="1">
    <source>
        <dbReference type="SAM" id="Phobius"/>
    </source>
</evidence>
<name>A0A9D3QE81_MEGAT</name>
<dbReference type="PROSITE" id="PS50234">
    <property type="entry name" value="VWFA"/>
    <property type="match status" value="1"/>
</dbReference>
<dbReference type="SMART" id="SM00327">
    <property type="entry name" value="VWA"/>
    <property type="match status" value="1"/>
</dbReference>
<evidence type="ECO:0000313" key="3">
    <source>
        <dbReference type="EMBL" id="KAG7487742.1"/>
    </source>
</evidence>
<keyword evidence="4" id="KW-1185">Reference proteome</keyword>
<sequence length="631" mass="68214">METSTPPETKFTVVKRSRRVVCLVLDVSGSMSGVRMLRQQQAASLFLRTIIEDQSLVGIVTFSHTAQSLRPLTLIDGEAARETLVNSLPSTASGGTDICAGLAKGFEVLRKDNGDTTGDEIIFLTDGESEVNCLEEVVQSSAVVQTVALGPSPAAVLKTMSEISGGKYFVASESLDSNELVDVFASLTASDGDITLQTIQLESSGKKTNGNGWFVNVVSVDKTVGNDTTFFVIYENNPPNIMVKSPTGTFYDGSKFKHDTTAKTLSLEIPGTAETGDWEYSLHNTMTSPQSLSMTVTSRAARADVAPITVKAHMSQQSSDGSKPMAVFAEVNQKGVPVTLADVWATIVSSNGDKEELRLLDNGAGPDIKRNDGIYSRYFTNLKDGKHNLKVRVKGQGDKARVNRGQSRAMYLPGYVIDGELKLNPPKPTFSGNDPQVDVGNFSRTAIGESFIICLPPGVSPPKFPPSKITDLTAKIEEDLVILNWTAPGEDLDQGTATAYEIRMSEDFEPLRTNFSDAQLINSSGLPPQEAGSMESFSFILDNITMNSRTVLFFAVKAEDKQYLKSDVSNIVQVSKIEPLAESEGMNVLTIVLCVTGIIVTISILAGIIIYFKKKRFSYSFKTTACSTTNE</sequence>
<evidence type="ECO:0000259" key="2">
    <source>
        <dbReference type="PROSITE" id="PS50234"/>
    </source>
</evidence>
<accession>A0A9D3QE81</accession>
<gene>
    <name evidence="3" type="ORF">MATL_G00026710</name>
</gene>
<organism evidence="3 4">
    <name type="scientific">Megalops atlanticus</name>
    <name type="common">Tarpon</name>
    <name type="synonym">Clupea gigantea</name>
    <dbReference type="NCBI Taxonomy" id="7932"/>
    <lineage>
        <taxon>Eukaryota</taxon>
        <taxon>Metazoa</taxon>
        <taxon>Chordata</taxon>
        <taxon>Craniata</taxon>
        <taxon>Vertebrata</taxon>
        <taxon>Euteleostomi</taxon>
        <taxon>Actinopterygii</taxon>
        <taxon>Neopterygii</taxon>
        <taxon>Teleostei</taxon>
        <taxon>Elopiformes</taxon>
        <taxon>Megalopidae</taxon>
        <taxon>Megalops</taxon>
    </lineage>
</organism>
<dbReference type="GO" id="GO:0005886">
    <property type="term" value="C:plasma membrane"/>
    <property type="evidence" value="ECO:0007669"/>
    <property type="project" value="TreeGrafter"/>
</dbReference>
<feature type="transmembrane region" description="Helical" evidence="1">
    <location>
        <begin position="588"/>
        <end position="612"/>
    </location>
</feature>
<protein>
    <recommendedName>
        <fullName evidence="2">VWFA domain-containing protein</fullName>
    </recommendedName>
</protein>